<evidence type="ECO:0000313" key="2">
    <source>
        <dbReference type="Proteomes" id="UP001236500"/>
    </source>
</evidence>
<dbReference type="EMBL" id="CP118605">
    <property type="protein sequence ID" value="WGL18169.1"/>
    <property type="molecule type" value="Genomic_DNA"/>
</dbReference>
<evidence type="ECO:0000313" key="1">
    <source>
        <dbReference type="EMBL" id="WGL18169.1"/>
    </source>
</evidence>
<proteinExistence type="predicted"/>
<protein>
    <submittedName>
        <fullName evidence="1">Uncharacterized protein</fullName>
    </submittedName>
</protein>
<sequence length="93" mass="10305">MALARKKGMEYWLAKVIDIGPELSGHRTGTIGIVGTVTFMAAASIWLMDFHAHRGAVTVQDYTPAAPHRSTTILLKQKYCHLKAKIWAPTQKT</sequence>
<organism evidence="1 2">
    <name type="scientific">Microbulbifer bruguierae</name>
    <dbReference type="NCBI Taxonomy" id="3029061"/>
    <lineage>
        <taxon>Bacteria</taxon>
        <taxon>Pseudomonadati</taxon>
        <taxon>Pseudomonadota</taxon>
        <taxon>Gammaproteobacteria</taxon>
        <taxon>Cellvibrionales</taxon>
        <taxon>Microbulbiferaceae</taxon>
        <taxon>Microbulbifer</taxon>
    </lineage>
</organism>
<reference evidence="1 2" key="1">
    <citation type="submission" date="2023-02" db="EMBL/GenBank/DDBJ databases">
        <title>Description and genomic characterization of Microbulbifer bruguierae sp. nov., isolated from the sediment of mangrove plant Bruguiera sexangula.</title>
        <authorList>
            <person name="Long M."/>
        </authorList>
    </citation>
    <scope>NUCLEOTIDE SEQUENCE [LARGE SCALE GENOMIC DNA]</scope>
    <source>
        <strain evidence="1 2">H12</strain>
    </source>
</reference>
<name>A0ABY8NIA7_9GAMM</name>
<dbReference type="Proteomes" id="UP001236500">
    <property type="component" value="Chromosome"/>
</dbReference>
<gene>
    <name evidence="1" type="ORF">PVT68_07685</name>
</gene>
<dbReference type="RefSeq" id="WP_280322131.1">
    <property type="nucleotide sequence ID" value="NZ_CP118605.1"/>
</dbReference>
<accession>A0ABY8NIA7</accession>
<keyword evidence="2" id="KW-1185">Reference proteome</keyword>